<sequence length="99" mass="11004">MIILIINSEMRRREIVTGDAAFRESVVGGNRQGALVNPSRSKAAEKITIVQKEDITAARRSRRGRLEQRSVHETYVSSEGATQQRASQALLPGLFEQPL</sequence>
<dbReference type="Proteomes" id="UP000198935">
    <property type="component" value="Unassembled WGS sequence"/>
</dbReference>
<accession>A0A1H3UY10</accession>
<evidence type="ECO:0000256" key="1">
    <source>
        <dbReference type="SAM" id="MobiDB-lite"/>
    </source>
</evidence>
<keyword evidence="3" id="KW-1185">Reference proteome</keyword>
<evidence type="ECO:0000313" key="2">
    <source>
        <dbReference type="EMBL" id="SDZ67324.1"/>
    </source>
</evidence>
<name>A0A1H3UY10_9BACI</name>
<protein>
    <submittedName>
        <fullName evidence="2">Uncharacterized protein</fullName>
    </submittedName>
</protein>
<reference evidence="3" key="1">
    <citation type="submission" date="2016-10" db="EMBL/GenBank/DDBJ databases">
        <authorList>
            <person name="Varghese N."/>
            <person name="Submissions S."/>
        </authorList>
    </citation>
    <scope>NUCLEOTIDE SEQUENCE [LARGE SCALE GENOMIC DNA]</scope>
    <source>
        <strain evidence="3">SP</strain>
    </source>
</reference>
<feature type="compositionally biased region" description="Polar residues" evidence="1">
    <location>
        <begin position="75"/>
        <end position="84"/>
    </location>
</feature>
<evidence type="ECO:0000313" key="3">
    <source>
        <dbReference type="Proteomes" id="UP000198935"/>
    </source>
</evidence>
<feature type="region of interest" description="Disordered" evidence="1">
    <location>
        <begin position="58"/>
        <end position="84"/>
    </location>
</feature>
<organism evidence="2 3">
    <name type="scientific">Evansella caseinilytica</name>
    <dbReference type="NCBI Taxonomy" id="1503961"/>
    <lineage>
        <taxon>Bacteria</taxon>
        <taxon>Bacillati</taxon>
        <taxon>Bacillota</taxon>
        <taxon>Bacilli</taxon>
        <taxon>Bacillales</taxon>
        <taxon>Bacillaceae</taxon>
        <taxon>Evansella</taxon>
    </lineage>
</organism>
<dbReference type="STRING" id="1503961.SAMN05421736_12937"/>
<dbReference type="AlphaFoldDB" id="A0A1H3UY10"/>
<dbReference type="EMBL" id="FNPI01000029">
    <property type="protein sequence ID" value="SDZ67324.1"/>
    <property type="molecule type" value="Genomic_DNA"/>
</dbReference>
<proteinExistence type="predicted"/>
<gene>
    <name evidence="2" type="ORF">SAMN05421736_12937</name>
</gene>